<dbReference type="PANTHER" id="PTHR43628:SF1">
    <property type="entry name" value="CHITIN SYNTHASE REGULATORY FACTOR 2-RELATED"/>
    <property type="match status" value="1"/>
</dbReference>
<evidence type="ECO:0000256" key="2">
    <source>
        <dbReference type="SAM" id="SignalP"/>
    </source>
</evidence>
<dbReference type="InterPro" id="IPR052945">
    <property type="entry name" value="Mitotic_Regulator"/>
</dbReference>
<comment type="caution">
    <text evidence="3">The sequence shown here is derived from an EMBL/GenBank/DDBJ whole genome shotgun (WGS) entry which is preliminary data.</text>
</comment>
<dbReference type="Gene3D" id="1.25.40.10">
    <property type="entry name" value="Tetratricopeptide repeat domain"/>
    <property type="match status" value="2"/>
</dbReference>
<dbReference type="InterPro" id="IPR011990">
    <property type="entry name" value="TPR-like_helical_dom_sf"/>
</dbReference>
<feature type="chain" id="PRO_5045672172" description="Sel1 repeat family protein" evidence="2">
    <location>
        <begin position="23"/>
        <end position="442"/>
    </location>
</feature>
<dbReference type="SMART" id="SM00671">
    <property type="entry name" value="SEL1"/>
    <property type="match status" value="5"/>
</dbReference>
<feature type="compositionally biased region" description="Low complexity" evidence="1">
    <location>
        <begin position="31"/>
        <end position="44"/>
    </location>
</feature>
<organism evidence="3 4">
    <name type="scientific">Sinisalibacter aestuarii</name>
    <dbReference type="NCBI Taxonomy" id="2949426"/>
    <lineage>
        <taxon>Bacteria</taxon>
        <taxon>Pseudomonadati</taxon>
        <taxon>Pseudomonadota</taxon>
        <taxon>Alphaproteobacteria</taxon>
        <taxon>Rhodobacterales</taxon>
        <taxon>Roseobacteraceae</taxon>
        <taxon>Sinisalibacter</taxon>
    </lineage>
</organism>
<keyword evidence="2" id="KW-0732">Signal</keyword>
<feature type="compositionally biased region" description="Low complexity" evidence="1">
    <location>
        <begin position="66"/>
        <end position="86"/>
    </location>
</feature>
<feature type="compositionally biased region" description="Polar residues" evidence="1">
    <location>
        <begin position="45"/>
        <end position="60"/>
    </location>
</feature>
<gene>
    <name evidence="3" type="ORF">STA1M1_11850</name>
</gene>
<protein>
    <recommendedName>
        <fullName evidence="5">Sel1 repeat family protein</fullName>
    </recommendedName>
</protein>
<dbReference type="SUPFAM" id="SSF81901">
    <property type="entry name" value="HCP-like"/>
    <property type="match status" value="2"/>
</dbReference>
<sequence>MKGFGLAFAAVVIVPLAASGQAADDAPSEVPPAAVAGVPVSGDATSQGNVSLTEPDQAASQEGELAATAGEASGPGPAADGGDGDAIATEPEAAREEAMPDTPVAEMAEAEAAPAPDPDIELCRTTAGPASAGVPAGASQAASRRAALAAGAQACTAAARAEDAPADVLFLAAEIAQGRRDLAGAFALLERAAAHGFGPAETRLGDYFLFGLAPGGEDAPQAIAHYEAAVALGDAPGMTTLALMHRVGKGVPRDPARMVTLLEGAAEAGYHFAQYRLAETYLTGEGIPGRRDAALGIPDPARAAALYTRAAEAGNITAALELAALYGDPASGLPDNPGERARLTLMASRAGLAEATAAMAVLYETGQGVEKDPGVAALLYIRALESGEVSFEALRKGAPARWDFDTAVAFQKVLQERGLYTGALDGMIGPGSAAAARALAGN</sequence>
<dbReference type="Pfam" id="PF08238">
    <property type="entry name" value="Sel1"/>
    <property type="match status" value="5"/>
</dbReference>
<evidence type="ECO:0000256" key="1">
    <source>
        <dbReference type="SAM" id="MobiDB-lite"/>
    </source>
</evidence>
<feature type="region of interest" description="Disordered" evidence="1">
    <location>
        <begin position="22"/>
        <end position="86"/>
    </location>
</feature>
<feature type="compositionally biased region" description="Low complexity" evidence="1">
    <location>
        <begin position="127"/>
        <end position="136"/>
    </location>
</feature>
<proteinExistence type="predicted"/>
<name>A0ABQ5LQP9_9RHOB</name>
<dbReference type="InterPro" id="IPR006597">
    <property type="entry name" value="Sel1-like"/>
</dbReference>
<dbReference type="RefSeq" id="WP_281841306.1">
    <property type="nucleotide sequence ID" value="NZ_BROH01000002.1"/>
</dbReference>
<feature type="region of interest" description="Disordered" evidence="1">
    <location>
        <begin position="108"/>
        <end position="136"/>
    </location>
</feature>
<accession>A0ABQ5LQP9</accession>
<dbReference type="Proteomes" id="UP001144205">
    <property type="component" value="Unassembled WGS sequence"/>
</dbReference>
<dbReference type="PANTHER" id="PTHR43628">
    <property type="entry name" value="ACTIVATOR OF C KINASE PROTEIN 1-RELATED"/>
    <property type="match status" value="1"/>
</dbReference>
<evidence type="ECO:0000313" key="3">
    <source>
        <dbReference type="EMBL" id="GKY87316.1"/>
    </source>
</evidence>
<reference evidence="3" key="1">
    <citation type="journal article" date="2023" name="Int. J. Syst. Evol. Microbiol.">
        <title>Sinisalibacter aestuarii sp. nov., isolated from estuarine sediment of the Arakawa River.</title>
        <authorList>
            <person name="Arafat S.T."/>
            <person name="Hirano S."/>
            <person name="Sato A."/>
            <person name="Takeuchi K."/>
            <person name="Yasuda T."/>
            <person name="Terahara T."/>
            <person name="Hamada M."/>
            <person name="Kobayashi T."/>
        </authorList>
    </citation>
    <scope>NUCLEOTIDE SEQUENCE</scope>
    <source>
        <strain evidence="3">B-399</strain>
    </source>
</reference>
<keyword evidence="4" id="KW-1185">Reference proteome</keyword>
<feature type="signal peptide" evidence="2">
    <location>
        <begin position="1"/>
        <end position="22"/>
    </location>
</feature>
<evidence type="ECO:0008006" key="5">
    <source>
        <dbReference type="Google" id="ProtNLM"/>
    </source>
</evidence>
<dbReference type="EMBL" id="BROH01000002">
    <property type="protein sequence ID" value="GKY87316.1"/>
    <property type="molecule type" value="Genomic_DNA"/>
</dbReference>
<evidence type="ECO:0000313" key="4">
    <source>
        <dbReference type="Proteomes" id="UP001144205"/>
    </source>
</evidence>